<protein>
    <submittedName>
        <fullName evidence="2">Uncharacterized protein</fullName>
    </submittedName>
</protein>
<name>A0A8S3AVQ0_9BILA</name>
<evidence type="ECO:0000313" key="2">
    <source>
        <dbReference type="EMBL" id="CAF4770313.1"/>
    </source>
</evidence>
<organism evidence="2 4">
    <name type="scientific">Rotaria magnacalcarata</name>
    <dbReference type="NCBI Taxonomy" id="392030"/>
    <lineage>
        <taxon>Eukaryota</taxon>
        <taxon>Metazoa</taxon>
        <taxon>Spiralia</taxon>
        <taxon>Gnathifera</taxon>
        <taxon>Rotifera</taxon>
        <taxon>Eurotatoria</taxon>
        <taxon>Bdelloidea</taxon>
        <taxon>Philodinida</taxon>
        <taxon>Philodinidae</taxon>
        <taxon>Rotaria</taxon>
    </lineage>
</organism>
<comment type="caution">
    <text evidence="2">The sequence shown here is derived from an EMBL/GenBank/DDBJ whole genome shotgun (WGS) entry which is preliminary data.</text>
</comment>
<feature type="compositionally biased region" description="Polar residues" evidence="1">
    <location>
        <begin position="37"/>
        <end position="48"/>
    </location>
</feature>
<gene>
    <name evidence="2" type="ORF">SMN809_LOCUS45909</name>
    <name evidence="3" type="ORF">SMN809_LOCUS55637</name>
</gene>
<feature type="region of interest" description="Disordered" evidence="1">
    <location>
        <begin position="1"/>
        <end position="48"/>
    </location>
</feature>
<proteinExistence type="predicted"/>
<dbReference type="EMBL" id="CAJOBI010197070">
    <property type="protein sequence ID" value="CAF4979562.1"/>
    <property type="molecule type" value="Genomic_DNA"/>
</dbReference>
<dbReference type="EMBL" id="CAJOBI010141568">
    <property type="protein sequence ID" value="CAF4770313.1"/>
    <property type="molecule type" value="Genomic_DNA"/>
</dbReference>
<accession>A0A8S3AVQ0</accession>
<dbReference type="Proteomes" id="UP000676336">
    <property type="component" value="Unassembled WGS sequence"/>
</dbReference>
<evidence type="ECO:0000313" key="3">
    <source>
        <dbReference type="EMBL" id="CAF4979562.1"/>
    </source>
</evidence>
<evidence type="ECO:0000256" key="1">
    <source>
        <dbReference type="SAM" id="MobiDB-lite"/>
    </source>
</evidence>
<sequence>CPWFKSSSLLSSSNNKTSNSSSSLSNHHHHFQPPPSTDHTYAFNNEHSLNETSTNSLLNCLDQNQTNEFDQFNNFHDVDR</sequence>
<dbReference type="AlphaFoldDB" id="A0A8S3AVQ0"/>
<reference evidence="2" key="1">
    <citation type="submission" date="2021-02" db="EMBL/GenBank/DDBJ databases">
        <authorList>
            <person name="Nowell W R."/>
        </authorList>
    </citation>
    <scope>NUCLEOTIDE SEQUENCE</scope>
</reference>
<evidence type="ECO:0000313" key="4">
    <source>
        <dbReference type="Proteomes" id="UP000676336"/>
    </source>
</evidence>
<feature type="non-terminal residue" evidence="2">
    <location>
        <position position="80"/>
    </location>
</feature>
<feature type="compositionally biased region" description="Low complexity" evidence="1">
    <location>
        <begin position="1"/>
        <end position="25"/>
    </location>
</feature>
<feature type="non-terminal residue" evidence="2">
    <location>
        <position position="1"/>
    </location>
</feature>